<organism evidence="2 3">
    <name type="scientific">Mycobacterium gastri</name>
    <dbReference type="NCBI Taxonomy" id="1777"/>
    <lineage>
        <taxon>Bacteria</taxon>
        <taxon>Bacillati</taxon>
        <taxon>Actinomycetota</taxon>
        <taxon>Actinomycetes</taxon>
        <taxon>Mycobacteriales</taxon>
        <taxon>Mycobacteriaceae</taxon>
        <taxon>Mycobacterium</taxon>
    </lineage>
</organism>
<gene>
    <name evidence="2" type="ORF">AWC07_02080</name>
</gene>
<sequence length="70" mass="7005">MQLLAAAISGAISNLGFEIELMLVGVVDGLGLWAHAGEVAVAALFFVLAVGAHQRHAQLVGAVALQLGAG</sequence>
<feature type="transmembrane region" description="Helical" evidence="1">
    <location>
        <begin position="32"/>
        <end position="52"/>
    </location>
</feature>
<dbReference type="AlphaFoldDB" id="A0A1X1VWX0"/>
<reference evidence="2 3" key="1">
    <citation type="submission" date="2016-01" db="EMBL/GenBank/DDBJ databases">
        <title>The new phylogeny of the genus Mycobacterium.</title>
        <authorList>
            <person name="Tarcisio F."/>
            <person name="Conor M."/>
            <person name="Antonella G."/>
            <person name="Elisabetta G."/>
            <person name="Giulia F.S."/>
            <person name="Sara T."/>
            <person name="Anna F."/>
            <person name="Clotilde B."/>
            <person name="Roberto B."/>
            <person name="Veronica D.S."/>
            <person name="Fabio R."/>
            <person name="Monica P."/>
            <person name="Olivier J."/>
            <person name="Enrico T."/>
            <person name="Nicola S."/>
        </authorList>
    </citation>
    <scope>NUCLEOTIDE SEQUENCE [LARGE SCALE GENOMIC DNA]</scope>
    <source>
        <strain evidence="2 3">DSM 43505</strain>
    </source>
</reference>
<protein>
    <submittedName>
        <fullName evidence="2">Uncharacterized protein</fullName>
    </submittedName>
</protein>
<dbReference type="Proteomes" id="UP000193738">
    <property type="component" value="Unassembled WGS sequence"/>
</dbReference>
<keyword evidence="1" id="KW-0472">Membrane</keyword>
<comment type="caution">
    <text evidence="2">The sequence shown here is derived from an EMBL/GenBank/DDBJ whole genome shotgun (WGS) entry which is preliminary data.</text>
</comment>
<keyword evidence="3" id="KW-1185">Reference proteome</keyword>
<proteinExistence type="predicted"/>
<keyword evidence="1" id="KW-0812">Transmembrane</keyword>
<dbReference type="EMBL" id="LQOX01000064">
    <property type="protein sequence ID" value="ORV73757.1"/>
    <property type="molecule type" value="Genomic_DNA"/>
</dbReference>
<evidence type="ECO:0000313" key="2">
    <source>
        <dbReference type="EMBL" id="ORV73757.1"/>
    </source>
</evidence>
<accession>A0A1X1VWX0</accession>
<name>A0A1X1VWX0_MYCGS</name>
<evidence type="ECO:0000256" key="1">
    <source>
        <dbReference type="SAM" id="Phobius"/>
    </source>
</evidence>
<keyword evidence="1" id="KW-1133">Transmembrane helix</keyword>
<evidence type="ECO:0000313" key="3">
    <source>
        <dbReference type="Proteomes" id="UP000193738"/>
    </source>
</evidence>